<name>A0A841Q6W4_9BACI</name>
<proteinExistence type="inferred from homology"/>
<comment type="similarity">
    <text evidence="2 7">Belongs to the PhoU family.</text>
</comment>
<evidence type="ECO:0000256" key="2">
    <source>
        <dbReference type="ARBA" id="ARBA00008107"/>
    </source>
</evidence>
<evidence type="ECO:0000256" key="6">
    <source>
        <dbReference type="ARBA" id="ARBA00022592"/>
    </source>
</evidence>
<dbReference type="Gene3D" id="1.20.58.220">
    <property type="entry name" value="Phosphate transport system protein phou homolog 2, domain 2"/>
    <property type="match status" value="1"/>
</dbReference>
<comment type="subcellular location">
    <subcellularLocation>
        <location evidence="1 7">Cytoplasm</location>
    </subcellularLocation>
</comment>
<comment type="caution">
    <text evidence="10">The sequence shown here is derived from an EMBL/GenBank/DDBJ whole genome shotgun (WGS) entry which is preliminary data.</text>
</comment>
<dbReference type="Pfam" id="PF01895">
    <property type="entry name" value="PhoU"/>
    <property type="match status" value="2"/>
</dbReference>
<comment type="function">
    <text evidence="7">Plays a role in the regulation of phosphate uptake.</text>
</comment>
<dbReference type="AlphaFoldDB" id="A0A841Q6W4"/>
<dbReference type="GO" id="GO:0005737">
    <property type="term" value="C:cytoplasm"/>
    <property type="evidence" value="ECO:0007669"/>
    <property type="project" value="UniProtKB-SubCell"/>
</dbReference>
<organism evidence="10 11">
    <name type="scientific">Salirhabdus euzebyi</name>
    <dbReference type="NCBI Taxonomy" id="394506"/>
    <lineage>
        <taxon>Bacteria</taxon>
        <taxon>Bacillati</taxon>
        <taxon>Bacillota</taxon>
        <taxon>Bacilli</taxon>
        <taxon>Bacillales</taxon>
        <taxon>Bacillaceae</taxon>
        <taxon>Salirhabdus</taxon>
    </lineage>
</organism>
<dbReference type="PIRSF" id="PIRSF003107">
    <property type="entry name" value="PhoU"/>
    <property type="match status" value="1"/>
</dbReference>
<evidence type="ECO:0000256" key="4">
    <source>
        <dbReference type="ARBA" id="ARBA00022448"/>
    </source>
</evidence>
<protein>
    <recommendedName>
        <fullName evidence="7">Phosphate-specific transport system accessory protein PhoU</fullName>
    </recommendedName>
</protein>
<evidence type="ECO:0000256" key="7">
    <source>
        <dbReference type="PIRNR" id="PIRNR003107"/>
    </source>
</evidence>
<dbReference type="InterPro" id="IPR026022">
    <property type="entry name" value="PhoU_dom"/>
</dbReference>
<dbReference type="PANTHER" id="PTHR42930:SF3">
    <property type="entry name" value="PHOSPHATE-SPECIFIC TRANSPORT SYSTEM ACCESSORY PROTEIN PHOU"/>
    <property type="match status" value="1"/>
</dbReference>
<dbReference type="EMBL" id="JACHGH010000008">
    <property type="protein sequence ID" value="MBB6454279.1"/>
    <property type="molecule type" value="Genomic_DNA"/>
</dbReference>
<dbReference type="GO" id="GO:0030643">
    <property type="term" value="P:intracellular phosphate ion homeostasis"/>
    <property type="evidence" value="ECO:0007669"/>
    <property type="project" value="InterPro"/>
</dbReference>
<evidence type="ECO:0000256" key="5">
    <source>
        <dbReference type="ARBA" id="ARBA00022490"/>
    </source>
</evidence>
<feature type="coiled-coil region" evidence="8">
    <location>
        <begin position="6"/>
        <end position="33"/>
    </location>
</feature>
<dbReference type="GO" id="GO:0006817">
    <property type="term" value="P:phosphate ion transport"/>
    <property type="evidence" value="ECO:0007669"/>
    <property type="project" value="UniProtKB-KW"/>
</dbReference>
<dbReference type="SUPFAM" id="SSF109755">
    <property type="entry name" value="PhoU-like"/>
    <property type="match status" value="1"/>
</dbReference>
<keyword evidence="4 7" id="KW-0813">Transport</keyword>
<evidence type="ECO:0000259" key="9">
    <source>
        <dbReference type="Pfam" id="PF01895"/>
    </source>
</evidence>
<dbReference type="FunFam" id="1.20.58.220:FF:000004">
    <property type="entry name" value="Phosphate-specific transport system accessory protein PhoU"/>
    <property type="match status" value="1"/>
</dbReference>
<evidence type="ECO:0000256" key="8">
    <source>
        <dbReference type="SAM" id="Coils"/>
    </source>
</evidence>
<keyword evidence="5 7" id="KW-0963">Cytoplasm</keyword>
<sequence length="221" mass="25440">MKVTIREHFYEDLQNLKGLIKELAEDAEHALKEAVEGLYQKDIVKAQQVIDQDEQLDKKEVVINEKAILLIAKQQPLAKDLRRLIIAIKISSDLERMADHAVNIAKTTIRLGKDHPLNIHPQIAKMAEKARDMVILAIKAFENEDISMARKLAEMDDEVDHMYSALIREIFEETTSNPQMTQHLMQMAFSARFIERFADHITNIGENIFYLVKGEAYDLND</sequence>
<evidence type="ECO:0000313" key="10">
    <source>
        <dbReference type="EMBL" id="MBB6454279.1"/>
    </source>
</evidence>
<gene>
    <name evidence="10" type="ORF">HNQ94_002754</name>
</gene>
<dbReference type="InterPro" id="IPR028366">
    <property type="entry name" value="PhoU"/>
</dbReference>
<dbReference type="InterPro" id="IPR038078">
    <property type="entry name" value="PhoU-like_sf"/>
</dbReference>
<comment type="subunit">
    <text evidence="3 7">Homodimer.</text>
</comment>
<feature type="domain" description="PhoU" evidence="9">
    <location>
        <begin position="123"/>
        <end position="208"/>
    </location>
</feature>
<evidence type="ECO:0000256" key="1">
    <source>
        <dbReference type="ARBA" id="ARBA00004496"/>
    </source>
</evidence>
<evidence type="ECO:0000313" key="11">
    <source>
        <dbReference type="Proteomes" id="UP000581688"/>
    </source>
</evidence>
<evidence type="ECO:0000256" key="3">
    <source>
        <dbReference type="ARBA" id="ARBA00011738"/>
    </source>
</evidence>
<dbReference type="NCBIfam" id="TIGR02135">
    <property type="entry name" value="phoU_full"/>
    <property type="match status" value="1"/>
</dbReference>
<dbReference type="GO" id="GO:0045936">
    <property type="term" value="P:negative regulation of phosphate metabolic process"/>
    <property type="evidence" value="ECO:0007669"/>
    <property type="project" value="InterPro"/>
</dbReference>
<accession>A0A841Q6W4</accession>
<keyword evidence="6 7" id="KW-0592">Phosphate transport</keyword>
<dbReference type="PANTHER" id="PTHR42930">
    <property type="entry name" value="PHOSPHATE-SPECIFIC TRANSPORT SYSTEM ACCESSORY PROTEIN PHOU"/>
    <property type="match status" value="1"/>
</dbReference>
<feature type="domain" description="PhoU" evidence="9">
    <location>
        <begin position="20"/>
        <end position="107"/>
    </location>
</feature>
<keyword evidence="8" id="KW-0175">Coiled coil</keyword>
<keyword evidence="11" id="KW-1185">Reference proteome</keyword>
<reference evidence="10 11" key="1">
    <citation type="submission" date="2020-08" db="EMBL/GenBank/DDBJ databases">
        <title>Genomic Encyclopedia of Type Strains, Phase IV (KMG-IV): sequencing the most valuable type-strain genomes for metagenomic binning, comparative biology and taxonomic classification.</title>
        <authorList>
            <person name="Goeker M."/>
        </authorList>
    </citation>
    <scope>NUCLEOTIDE SEQUENCE [LARGE SCALE GENOMIC DNA]</scope>
    <source>
        <strain evidence="10 11">DSM 19612</strain>
    </source>
</reference>
<dbReference type="RefSeq" id="WP_221452571.1">
    <property type="nucleotide sequence ID" value="NZ_CADDWK010000001.1"/>
</dbReference>
<dbReference type="Proteomes" id="UP000581688">
    <property type="component" value="Unassembled WGS sequence"/>
</dbReference>